<reference evidence="1" key="2">
    <citation type="submission" date="2012-06" db="EMBL/GenBank/DDBJ databases">
        <authorList>
            <person name="Yu Y."/>
            <person name="Currie J."/>
            <person name="Lomeli R."/>
            <person name="Angelova A."/>
            <person name="Collura K."/>
            <person name="Wissotski M."/>
            <person name="Campos D."/>
            <person name="Kudrna D."/>
            <person name="Golser W."/>
            <person name="Ashely E."/>
            <person name="Descour A."/>
            <person name="Fernandes J."/>
            <person name="Soderlund C."/>
            <person name="Walbot V."/>
        </authorList>
    </citation>
    <scope>NUCLEOTIDE SEQUENCE</scope>
    <source>
        <strain evidence="1">B73</strain>
    </source>
</reference>
<accession>C4J311</accession>
<reference evidence="1" key="1">
    <citation type="journal article" date="2009" name="PLoS Genet.">
        <title>Sequencing, mapping, and analysis of 27,455 maize full-length cDNAs.</title>
        <authorList>
            <person name="Soderlund C."/>
            <person name="Descour A."/>
            <person name="Kudrna D."/>
            <person name="Bomhoff M."/>
            <person name="Boyd L."/>
            <person name="Currie J."/>
            <person name="Angelova A."/>
            <person name="Collura K."/>
            <person name="Wissotski M."/>
            <person name="Ashley E."/>
            <person name="Morrow D."/>
            <person name="Fernandes J."/>
            <person name="Walbot V."/>
            <person name="Yu Y."/>
        </authorList>
    </citation>
    <scope>NUCLEOTIDE SEQUENCE</scope>
    <source>
        <strain evidence="1">B73</strain>
    </source>
</reference>
<dbReference type="AlphaFoldDB" id="C4J311"/>
<protein>
    <submittedName>
        <fullName evidence="1">Uncharacterized protein</fullName>
    </submittedName>
</protein>
<evidence type="ECO:0000313" key="1">
    <source>
        <dbReference type="EMBL" id="ACR35561.1"/>
    </source>
</evidence>
<organism evidence="1">
    <name type="scientific">Zea mays</name>
    <name type="common">Maize</name>
    <dbReference type="NCBI Taxonomy" id="4577"/>
    <lineage>
        <taxon>Eukaryota</taxon>
        <taxon>Viridiplantae</taxon>
        <taxon>Streptophyta</taxon>
        <taxon>Embryophyta</taxon>
        <taxon>Tracheophyta</taxon>
        <taxon>Spermatophyta</taxon>
        <taxon>Magnoliopsida</taxon>
        <taxon>Liliopsida</taxon>
        <taxon>Poales</taxon>
        <taxon>Poaceae</taxon>
        <taxon>PACMAD clade</taxon>
        <taxon>Panicoideae</taxon>
        <taxon>Andropogonodae</taxon>
        <taxon>Andropogoneae</taxon>
        <taxon>Tripsacinae</taxon>
        <taxon>Zea</taxon>
    </lineage>
</organism>
<sequence>MCCVFGSDEGRAPSFRPIVLPFIYIFFKKT</sequence>
<proteinExistence type="evidence at transcript level"/>
<dbReference type="EMBL" id="BT085208">
    <property type="protein sequence ID" value="ACR35561.1"/>
    <property type="molecule type" value="mRNA"/>
</dbReference>
<name>C4J311_MAIZE</name>